<organism evidence="1 2">
    <name type="scientific">Brachyspira aalborgi</name>
    <dbReference type="NCBI Taxonomy" id="29522"/>
    <lineage>
        <taxon>Bacteria</taxon>
        <taxon>Pseudomonadati</taxon>
        <taxon>Spirochaetota</taxon>
        <taxon>Spirochaetia</taxon>
        <taxon>Brachyspirales</taxon>
        <taxon>Brachyspiraceae</taxon>
        <taxon>Brachyspira</taxon>
    </lineage>
</organism>
<dbReference type="Proteomes" id="UP000325002">
    <property type="component" value="Unassembled WGS sequence"/>
</dbReference>
<protein>
    <submittedName>
        <fullName evidence="1">Uncharacterized protein</fullName>
    </submittedName>
</protein>
<evidence type="ECO:0000313" key="1">
    <source>
        <dbReference type="EMBL" id="TXJ38831.1"/>
    </source>
</evidence>
<sequence length="349" mass="41075">MALLTCKAEHIQGDAPFYPDNPPYDNTTYKTVTLKINVIGGTVYQIWLSPPLYYQQNNEYEYKVKKGETIYINIRYRPDFLHSYLALSGGATLIETNNIYLSSNQDEEAKLQITMDSDKEVTMTLSQVTHKFTYRITENLDPRVSQFKTSTEITMNGTNLKNEYGITYSYEIPKGMQIDFKFNTNKYHYITRNNSRYYLDFDWHILEEDYNLEIKYETDKTESVEVKCQYGNYDRRGIFVDVLDIKKINAKLLVQPQFSQKQEIIFDDKKQTYYIKDLIGNEDVILNAISDNTGTNAFHKYAIYYRDRKTRVIIRDKDGDNILKINGDMSKVIVTYLNRDIFYEINHGK</sequence>
<gene>
    <name evidence="1" type="ORF">EPJ81_06805</name>
</gene>
<comment type="caution">
    <text evidence="1">The sequence shown here is derived from an EMBL/GenBank/DDBJ whole genome shotgun (WGS) entry which is preliminary data.</text>
</comment>
<accession>A0A5C8EPE2</accession>
<dbReference type="AlphaFoldDB" id="A0A5C8EPE2"/>
<evidence type="ECO:0000313" key="2">
    <source>
        <dbReference type="Proteomes" id="UP000325002"/>
    </source>
</evidence>
<dbReference type="RefSeq" id="WP_147778447.1">
    <property type="nucleotide sequence ID" value="NZ_SAYD01000018.1"/>
</dbReference>
<dbReference type="EMBL" id="SAYD01000018">
    <property type="protein sequence ID" value="TXJ38831.1"/>
    <property type="molecule type" value="Genomic_DNA"/>
</dbReference>
<proteinExistence type="predicted"/>
<name>A0A5C8EPE2_9SPIR</name>
<reference evidence="1 2" key="1">
    <citation type="journal article" date="1992" name="Lakartidningen">
        <title>[Penicillin V and not amoxicillin is the first choice preparation in acute otitis].</title>
        <authorList>
            <person name="Kamme C."/>
            <person name="Lundgren K."/>
            <person name="Prellner K."/>
        </authorList>
    </citation>
    <scope>NUCLEOTIDE SEQUENCE [LARGE SCALE GENOMIC DNA]</scope>
    <source>
        <strain evidence="1 2">PC3997IV</strain>
    </source>
</reference>